<gene>
    <name evidence="1" type="ORF">C6P46_002949</name>
</gene>
<evidence type="ECO:0000313" key="2">
    <source>
        <dbReference type="Proteomes" id="UP000777482"/>
    </source>
</evidence>
<dbReference type="EMBL" id="PUHQ01000022">
    <property type="protein sequence ID" value="KAG0663106.1"/>
    <property type="molecule type" value="Genomic_DNA"/>
</dbReference>
<organism evidence="1 2">
    <name type="scientific">Rhodotorula mucilaginosa</name>
    <name type="common">Yeast</name>
    <name type="synonym">Rhodotorula rubra</name>
    <dbReference type="NCBI Taxonomy" id="5537"/>
    <lineage>
        <taxon>Eukaryota</taxon>
        <taxon>Fungi</taxon>
        <taxon>Dikarya</taxon>
        <taxon>Basidiomycota</taxon>
        <taxon>Pucciniomycotina</taxon>
        <taxon>Microbotryomycetes</taxon>
        <taxon>Sporidiobolales</taxon>
        <taxon>Sporidiobolaceae</taxon>
        <taxon>Rhodotorula</taxon>
    </lineage>
</organism>
<accession>A0A9P6W5H4</accession>
<keyword evidence="2" id="KW-1185">Reference proteome</keyword>
<dbReference type="Proteomes" id="UP000777482">
    <property type="component" value="Unassembled WGS sequence"/>
</dbReference>
<sequence length="333" mass="36695">MHTATDPIKVYLQALNLKNVFDSGADIVHLAGPACIRSAKQGRVSLRYYWAPNPLLGIMTTLSTMAGEAWPVWLSDANHIPVSVLGQSGAQYVIRLQQDNLVDHGIKPSAADSVTWSATIEREVKVRRPTPLIAEAPMFFLTLHYRRNCPTRFDPVPRAETGACISIKSLTPNSSSRELGLGQGRGRANNPWHACSYTCIGKARLHPAATLLSLTFAPVYSSLHWQMLQTMSRYTPNPRYPGDSEQERAAWADAHARAFFFDEIFGGHEGAPAVQQNFCAFLRCVDNLLQPLTLGISPASRQNEEVTTAKYRELPAAVGPAQIRSKSSCLRLL</sequence>
<proteinExistence type="predicted"/>
<comment type="caution">
    <text evidence="1">The sequence shown here is derived from an EMBL/GenBank/DDBJ whole genome shotgun (WGS) entry which is preliminary data.</text>
</comment>
<reference evidence="1 2" key="1">
    <citation type="submission" date="2020-11" db="EMBL/GenBank/DDBJ databases">
        <title>Kefir isolates.</title>
        <authorList>
            <person name="Marcisauskas S."/>
            <person name="Kim Y."/>
            <person name="Blasche S."/>
        </authorList>
    </citation>
    <scope>NUCLEOTIDE SEQUENCE [LARGE SCALE GENOMIC DNA]</scope>
    <source>
        <strain evidence="1 2">KR</strain>
    </source>
</reference>
<name>A0A9P6W5H4_RHOMI</name>
<dbReference type="AlphaFoldDB" id="A0A9P6W5H4"/>
<evidence type="ECO:0000313" key="1">
    <source>
        <dbReference type="EMBL" id="KAG0663106.1"/>
    </source>
</evidence>
<protein>
    <submittedName>
        <fullName evidence="1">Uncharacterized protein</fullName>
    </submittedName>
</protein>